<dbReference type="Proteomes" id="UP000777774">
    <property type="component" value="Unassembled WGS sequence"/>
</dbReference>
<accession>A0ABX1JZD6</accession>
<evidence type="ECO:0000313" key="2">
    <source>
        <dbReference type="Proteomes" id="UP000777774"/>
    </source>
</evidence>
<evidence type="ECO:0000313" key="1">
    <source>
        <dbReference type="EMBL" id="NKY39422.1"/>
    </source>
</evidence>
<comment type="caution">
    <text evidence="1">The sequence shown here is derived from an EMBL/GenBank/DDBJ whole genome shotgun (WGS) entry which is preliminary data.</text>
</comment>
<feature type="non-terminal residue" evidence="1">
    <location>
        <position position="126"/>
    </location>
</feature>
<gene>
    <name evidence="1" type="ORF">HGA02_07725</name>
</gene>
<dbReference type="EMBL" id="JAAXOY010000147">
    <property type="protein sequence ID" value="NKY39422.1"/>
    <property type="molecule type" value="Genomic_DNA"/>
</dbReference>
<protein>
    <submittedName>
        <fullName evidence="1">Uncharacterized protein</fullName>
    </submittedName>
</protein>
<keyword evidence="2" id="KW-1185">Reference proteome</keyword>
<name>A0ABX1JZD6_9CELL</name>
<proteinExistence type="predicted"/>
<organism evidence="1 2">
    <name type="scientific">Cellulomonas septica</name>
    <dbReference type="NCBI Taxonomy" id="285080"/>
    <lineage>
        <taxon>Bacteria</taxon>
        <taxon>Bacillati</taxon>
        <taxon>Actinomycetota</taxon>
        <taxon>Actinomycetes</taxon>
        <taxon>Micrococcales</taxon>
        <taxon>Cellulomonadaceae</taxon>
        <taxon>Cellulomonas</taxon>
    </lineage>
</organism>
<reference evidence="1 2" key="1">
    <citation type="submission" date="2020-04" db="EMBL/GenBank/DDBJ databases">
        <title>MicrobeNet Type strains.</title>
        <authorList>
            <person name="Nicholson A.C."/>
        </authorList>
    </citation>
    <scope>NUCLEOTIDE SEQUENCE [LARGE SCALE GENOMIC DNA]</scope>
    <source>
        <strain evidence="1 2">ATCC BAA-787</strain>
    </source>
</reference>
<sequence>MSTTRSDATATGATWLLRGLLALVGLALVVLVQAVLSAPRAHAAEPSSSDVVADQAAATGGAPTGLAGVVPALVEDVVAPVAHPVVESVVAPVVQPVVERVVAPVAQPVAERVAAPVAQPVVERVV</sequence>